<dbReference type="InterPro" id="IPR006740">
    <property type="entry name" value="DUF604"/>
</dbReference>
<sequence>MYMKFLIYAYYIIFTDRFISRQDLIDWRAQLEYDVFSGVVDQVFSQLCGHSLLLELINSLPVTLCHPHNKLGFAISYPLAVALDRMQDKCLQRYTLHSLGLMIGSKLLWQSLVSLSFVTLAFTRLITLYPAFIGSEIPKIPTQCSAVPSLCHQIPMEGMEEA</sequence>
<gene>
    <name evidence="1" type="ORF">glysoja_038507</name>
</gene>
<accession>A0A0B2S9D5</accession>
<dbReference type="EMBL" id="KN645674">
    <property type="protein sequence ID" value="KHN40939.1"/>
    <property type="molecule type" value="Genomic_DNA"/>
</dbReference>
<reference evidence="1" key="1">
    <citation type="submission" date="2014-07" db="EMBL/GenBank/DDBJ databases">
        <title>Identification of a novel salt tolerance gene in wild soybean by whole-genome sequencing.</title>
        <authorList>
            <person name="Lam H.-M."/>
            <person name="Qi X."/>
            <person name="Li M.-W."/>
            <person name="Liu X."/>
            <person name="Xie M."/>
            <person name="Ni M."/>
            <person name="Xu X."/>
        </authorList>
    </citation>
    <scope>NUCLEOTIDE SEQUENCE [LARGE SCALE GENOMIC DNA]</scope>
    <source>
        <tissue evidence="1">Root</tissue>
    </source>
</reference>
<name>A0A0B2S9D5_GLYSO</name>
<proteinExistence type="predicted"/>
<dbReference type="AlphaFoldDB" id="A0A0B2S9D5"/>
<protein>
    <submittedName>
        <fullName evidence="1">Uncharacterized protein</fullName>
    </submittedName>
</protein>
<organism evidence="1">
    <name type="scientific">Glycine soja</name>
    <name type="common">Wild soybean</name>
    <dbReference type="NCBI Taxonomy" id="3848"/>
    <lineage>
        <taxon>Eukaryota</taxon>
        <taxon>Viridiplantae</taxon>
        <taxon>Streptophyta</taxon>
        <taxon>Embryophyta</taxon>
        <taxon>Tracheophyta</taxon>
        <taxon>Spermatophyta</taxon>
        <taxon>Magnoliopsida</taxon>
        <taxon>eudicotyledons</taxon>
        <taxon>Gunneridae</taxon>
        <taxon>Pentapetalae</taxon>
        <taxon>rosids</taxon>
        <taxon>fabids</taxon>
        <taxon>Fabales</taxon>
        <taxon>Fabaceae</taxon>
        <taxon>Papilionoideae</taxon>
        <taxon>50 kb inversion clade</taxon>
        <taxon>NPAAA clade</taxon>
        <taxon>indigoferoid/millettioid clade</taxon>
        <taxon>Phaseoleae</taxon>
        <taxon>Glycine</taxon>
        <taxon>Glycine subgen. Soja</taxon>
    </lineage>
</organism>
<dbReference type="Proteomes" id="UP000053555">
    <property type="component" value="Unassembled WGS sequence"/>
</dbReference>
<evidence type="ECO:0000313" key="1">
    <source>
        <dbReference type="EMBL" id="KHN40939.1"/>
    </source>
</evidence>
<dbReference type="Pfam" id="PF04646">
    <property type="entry name" value="DUF604"/>
    <property type="match status" value="1"/>
</dbReference>